<protein>
    <submittedName>
        <fullName evidence="2">Uncharacterized protein</fullName>
    </submittedName>
</protein>
<dbReference type="AlphaFoldDB" id="A0AAN6G5J4"/>
<feature type="signal peptide" evidence="1">
    <location>
        <begin position="1"/>
        <end position="22"/>
    </location>
</feature>
<reference evidence="2" key="1">
    <citation type="journal article" date="2023" name="PhytoFront">
        <title>Draft Genome Resources of Seven Strains of Tilletia horrida, Causal Agent of Kernel Smut of Rice.</title>
        <authorList>
            <person name="Khanal S."/>
            <person name="Antony Babu S."/>
            <person name="Zhou X.G."/>
        </authorList>
    </citation>
    <scope>NUCLEOTIDE SEQUENCE</scope>
    <source>
        <strain evidence="2">TX3</strain>
    </source>
</reference>
<proteinExistence type="predicted"/>
<dbReference type="Proteomes" id="UP001176521">
    <property type="component" value="Unassembled WGS sequence"/>
</dbReference>
<evidence type="ECO:0000313" key="2">
    <source>
        <dbReference type="EMBL" id="KAK0518561.1"/>
    </source>
</evidence>
<feature type="chain" id="PRO_5043000975" evidence="1">
    <location>
        <begin position="23"/>
        <end position="228"/>
    </location>
</feature>
<accession>A0AAN6G5J4</accession>
<evidence type="ECO:0000256" key="1">
    <source>
        <dbReference type="SAM" id="SignalP"/>
    </source>
</evidence>
<dbReference type="EMBL" id="JAPDMQ010001245">
    <property type="protein sequence ID" value="KAK0518561.1"/>
    <property type="molecule type" value="Genomic_DNA"/>
</dbReference>
<name>A0AAN6G5J4_9BASI</name>
<evidence type="ECO:0000313" key="3">
    <source>
        <dbReference type="Proteomes" id="UP001176521"/>
    </source>
</evidence>
<sequence length="228" mass="24774">MLATSLLALTISIFAMSSTGQAAPLDARASSKPIPQIHCAYPESLGPLISTGPSGIARHATFQGATDSQGQPELSTSLNGVPAPDYAQFEFTPCTSTVMPSGRITNSDGSYKYFGKLRPAGHPEKCATVRTQGIAGTTTEIISIDCDERDLVEYQLEQWFTLTRIPQQRGHTYYGVGYDGVVANATAQVYYGWTNEYDSKTGAHLVKLQIEEKPFRTPFSVQIVRPMN</sequence>
<comment type="caution">
    <text evidence="2">The sequence shown here is derived from an EMBL/GenBank/DDBJ whole genome shotgun (WGS) entry which is preliminary data.</text>
</comment>
<keyword evidence="3" id="KW-1185">Reference proteome</keyword>
<gene>
    <name evidence="2" type="ORF">OC842_007754</name>
</gene>
<keyword evidence="1" id="KW-0732">Signal</keyword>
<organism evidence="2 3">
    <name type="scientific">Tilletia horrida</name>
    <dbReference type="NCBI Taxonomy" id="155126"/>
    <lineage>
        <taxon>Eukaryota</taxon>
        <taxon>Fungi</taxon>
        <taxon>Dikarya</taxon>
        <taxon>Basidiomycota</taxon>
        <taxon>Ustilaginomycotina</taxon>
        <taxon>Exobasidiomycetes</taxon>
        <taxon>Tilletiales</taxon>
        <taxon>Tilletiaceae</taxon>
        <taxon>Tilletia</taxon>
    </lineage>
</organism>